<evidence type="ECO:0008006" key="4">
    <source>
        <dbReference type="Google" id="ProtNLM"/>
    </source>
</evidence>
<keyword evidence="1" id="KW-0812">Transmembrane</keyword>
<dbReference type="Proteomes" id="UP000177124">
    <property type="component" value="Unassembled WGS sequence"/>
</dbReference>
<gene>
    <name evidence="2" type="ORF">A3D07_00525</name>
</gene>
<dbReference type="STRING" id="1797716.A3D07_00525"/>
<organism evidence="2 3">
    <name type="scientific">Candidatus Curtissbacteria bacterium RIFCSPHIGHO2_02_FULL_42_15</name>
    <dbReference type="NCBI Taxonomy" id="1797716"/>
    <lineage>
        <taxon>Bacteria</taxon>
        <taxon>Candidatus Curtissiibacteriota</taxon>
    </lineage>
</organism>
<feature type="transmembrane region" description="Helical" evidence="1">
    <location>
        <begin position="12"/>
        <end position="31"/>
    </location>
</feature>
<keyword evidence="1" id="KW-1133">Transmembrane helix</keyword>
<reference evidence="2 3" key="1">
    <citation type="journal article" date="2016" name="Nat. Commun.">
        <title>Thousands of microbial genomes shed light on interconnected biogeochemical processes in an aquifer system.</title>
        <authorList>
            <person name="Anantharaman K."/>
            <person name="Brown C.T."/>
            <person name="Hug L.A."/>
            <person name="Sharon I."/>
            <person name="Castelle C.J."/>
            <person name="Probst A.J."/>
            <person name="Thomas B.C."/>
            <person name="Singh A."/>
            <person name="Wilkins M.J."/>
            <person name="Karaoz U."/>
            <person name="Brodie E.L."/>
            <person name="Williams K.H."/>
            <person name="Hubbard S.S."/>
            <person name="Banfield J.F."/>
        </authorList>
    </citation>
    <scope>NUCLEOTIDE SEQUENCE [LARGE SCALE GENOMIC DNA]</scope>
</reference>
<comment type="caution">
    <text evidence="2">The sequence shown here is derived from an EMBL/GenBank/DDBJ whole genome shotgun (WGS) entry which is preliminary data.</text>
</comment>
<evidence type="ECO:0000313" key="2">
    <source>
        <dbReference type="EMBL" id="OGD92192.1"/>
    </source>
</evidence>
<protein>
    <recommendedName>
        <fullName evidence="4">PepSY domain-containing protein</fullName>
    </recommendedName>
</protein>
<name>A0A1F5GJZ7_9BACT</name>
<dbReference type="AlphaFoldDB" id="A0A1F5GJZ7"/>
<keyword evidence="1" id="KW-0472">Membrane</keyword>
<evidence type="ECO:0000313" key="3">
    <source>
        <dbReference type="Proteomes" id="UP000177124"/>
    </source>
</evidence>
<evidence type="ECO:0000256" key="1">
    <source>
        <dbReference type="SAM" id="Phobius"/>
    </source>
</evidence>
<accession>A0A1F5GJZ7</accession>
<dbReference type="EMBL" id="MFBF01000003">
    <property type="protein sequence ID" value="OGD92192.1"/>
    <property type="molecule type" value="Genomic_DNA"/>
</dbReference>
<proteinExistence type="predicted"/>
<sequence length="132" mass="14996">MVKQAKFQKIATRVLFSAVVIFMMVMAFLYFSKNRVDTANQASQIPQAAVKQTISPNEALAKVRELAEVKSYLVQIPNARIEVDSTDEETNTYLVHVYEIKNGHTATFNWYNVDKKTGEITAEFDNTQEQGE</sequence>